<feature type="region of interest" description="Disordered" evidence="1">
    <location>
        <begin position="596"/>
        <end position="888"/>
    </location>
</feature>
<sequence length="943" mass="101551">MYNSVSTSSPDFQELLGESAPSDVNVTLTTSVSVPEMEEDIHRRYVVNPEVTTALGPEFQSLSLAEHLVALNPTNPSSFMISSKVARSQLVRVMFRVLKLEDANRKLNSEVVAALRDHNKIFRLYYAEKHDRRHDRKDDRLKILSLEEDNRLLRTHVDYLKDDSQRHQQKNAELTSKLAQSERFFDALLDVKTCGPVLRDAVSAINEGGSAEEELVHAIMSAYAREDSIWRRIIDAVAGPRCPDVQAHESPVAPLWPGDIPPSNSQISEVYHQIFDDSNSDLSQVSPEVVSVGSVEENVPGSSAGEKEREAEVSPMTSLPVEQQEEVIKVTPATSPRRKSPVKATPARASPSKVPTPARNVPVSAPPSRVRAAPGHSRTTSVPIRPRVAAHDPAVRSSLPSTLSRVSPPLKAPSTMSAPRTVGTMPKPSISRSANAVPGPSRVQSSGASTARSLLKAPSAVPRKRSPLGSIDLNRAQTTSDGNGEEDERSLPAHGPKPVESLPKPAARPLGKRHARIIVEKLDLPPSNDEPEVIPTPSPVFCAEESREESASDHAVGSSSTESQAAESSCATVDPREQAPLSPTSRAVARLVHYLSDSDLGSLEDSVMDDSDSEDESPDSESDCSDLRRIQREALEEDEQEERAGGGLGAIRRMICGEGRVQQDSDSESLSHSSSGSSYSTSSSTSNPRRAQAPKAPASIAVKEARQSTGRAPSSRAAGSTNGPPALRNTEKLQRNSVAQPYLPAPGLLALRKRAPGPRPEDSMGDCFHPPQQARTPQAATSRLFKPTVASSNRAALSRPPSAPLHRRGSSSASSACGPVPAVRSRRAPGPARPVVVTTVTPPSPPRRSSLRPRSFASRAFSPLLSREAPGSSHAGSAATYRPRARSPLSQLVDEIAAQRLRAQLRGSHLLPPSDAPQPVRRMRRPVSPSKPTRPLRVKAKRI</sequence>
<feature type="compositionally biased region" description="Polar residues" evidence="1">
    <location>
        <begin position="442"/>
        <end position="452"/>
    </location>
</feature>
<feature type="compositionally biased region" description="Low complexity" evidence="1">
    <location>
        <begin position="283"/>
        <end position="303"/>
    </location>
</feature>
<feature type="region of interest" description="Disordered" evidence="1">
    <location>
        <begin position="282"/>
        <end position="584"/>
    </location>
</feature>
<dbReference type="Proteomes" id="UP000521872">
    <property type="component" value="Unassembled WGS sequence"/>
</dbReference>
<protein>
    <submittedName>
        <fullName evidence="2">Uncharacterized protein</fullName>
    </submittedName>
</protein>
<feature type="compositionally biased region" description="Acidic residues" evidence="1">
    <location>
        <begin position="606"/>
        <end position="624"/>
    </location>
</feature>
<comment type="caution">
    <text evidence="2">The sequence shown here is derived from an EMBL/GenBank/DDBJ whole genome shotgun (WGS) entry which is preliminary data.</text>
</comment>
<feature type="compositionally biased region" description="Basic and acidic residues" evidence="1">
    <location>
        <begin position="625"/>
        <end position="634"/>
    </location>
</feature>
<feature type="region of interest" description="Disordered" evidence="1">
    <location>
        <begin position="904"/>
        <end position="943"/>
    </location>
</feature>
<proteinExistence type="predicted"/>
<feature type="compositionally biased region" description="Low complexity" evidence="1">
    <location>
        <begin position="852"/>
        <end position="863"/>
    </location>
</feature>
<accession>A0A8H4QZJ2</accession>
<evidence type="ECO:0000256" key="1">
    <source>
        <dbReference type="SAM" id="MobiDB-lite"/>
    </source>
</evidence>
<dbReference type="AlphaFoldDB" id="A0A8H4QZJ2"/>
<keyword evidence="3" id="KW-1185">Reference proteome</keyword>
<dbReference type="EMBL" id="JAACJL010000015">
    <property type="protein sequence ID" value="KAF4620539.1"/>
    <property type="molecule type" value="Genomic_DNA"/>
</dbReference>
<feature type="compositionally biased region" description="Low complexity" evidence="1">
    <location>
        <begin position="596"/>
        <end position="605"/>
    </location>
</feature>
<feature type="compositionally biased region" description="Low complexity" evidence="1">
    <location>
        <begin position="668"/>
        <end position="686"/>
    </location>
</feature>
<evidence type="ECO:0000313" key="2">
    <source>
        <dbReference type="EMBL" id="KAF4620539.1"/>
    </source>
</evidence>
<gene>
    <name evidence="2" type="ORF">D9613_000472</name>
</gene>
<organism evidence="2 3">
    <name type="scientific">Agrocybe pediades</name>
    <dbReference type="NCBI Taxonomy" id="84607"/>
    <lineage>
        <taxon>Eukaryota</taxon>
        <taxon>Fungi</taxon>
        <taxon>Dikarya</taxon>
        <taxon>Basidiomycota</taxon>
        <taxon>Agaricomycotina</taxon>
        <taxon>Agaricomycetes</taxon>
        <taxon>Agaricomycetidae</taxon>
        <taxon>Agaricales</taxon>
        <taxon>Agaricineae</taxon>
        <taxon>Strophariaceae</taxon>
        <taxon>Agrocybe</taxon>
    </lineage>
</organism>
<feature type="compositionally biased region" description="Basic residues" evidence="1">
    <location>
        <begin position="934"/>
        <end position="943"/>
    </location>
</feature>
<reference evidence="2 3" key="1">
    <citation type="submission" date="2019-12" db="EMBL/GenBank/DDBJ databases">
        <authorList>
            <person name="Floudas D."/>
            <person name="Bentzer J."/>
            <person name="Ahren D."/>
            <person name="Johansson T."/>
            <person name="Persson P."/>
            <person name="Tunlid A."/>
        </authorList>
    </citation>
    <scope>NUCLEOTIDE SEQUENCE [LARGE SCALE GENOMIC DNA]</scope>
    <source>
        <strain evidence="2 3">CBS 102.39</strain>
    </source>
</reference>
<feature type="compositionally biased region" description="Polar residues" evidence="1">
    <location>
        <begin position="707"/>
        <end position="723"/>
    </location>
</feature>
<name>A0A8H4QZJ2_9AGAR</name>
<feature type="compositionally biased region" description="Low complexity" evidence="1">
    <location>
        <begin position="810"/>
        <end position="841"/>
    </location>
</feature>
<feature type="compositionally biased region" description="Low complexity" evidence="1">
    <location>
        <begin position="558"/>
        <end position="572"/>
    </location>
</feature>
<evidence type="ECO:0000313" key="3">
    <source>
        <dbReference type="Proteomes" id="UP000521872"/>
    </source>
</evidence>